<dbReference type="InterPro" id="IPR022572">
    <property type="entry name" value="DNA_rep/recomb_RecO_N"/>
</dbReference>
<dbReference type="Gene3D" id="1.20.1440.120">
    <property type="entry name" value="Recombination protein O, C-terminal domain"/>
    <property type="match status" value="1"/>
</dbReference>
<dbReference type="AlphaFoldDB" id="A0A2K9MFA7"/>
<comment type="function">
    <text evidence="7">Involved in DNA repair and RecF pathway recombination.</text>
</comment>
<dbReference type="Gene3D" id="2.40.50.140">
    <property type="entry name" value="Nucleic acid-binding proteins"/>
    <property type="match status" value="1"/>
</dbReference>
<dbReference type="InterPro" id="IPR037278">
    <property type="entry name" value="ARFGAP/RecO"/>
</dbReference>
<dbReference type="GO" id="GO:0043590">
    <property type="term" value="C:bacterial nucleoid"/>
    <property type="evidence" value="ECO:0007669"/>
    <property type="project" value="TreeGrafter"/>
</dbReference>
<dbReference type="EMBL" id="CP025583">
    <property type="protein sequence ID" value="AUM74284.1"/>
    <property type="molecule type" value="Genomic_DNA"/>
</dbReference>
<dbReference type="Pfam" id="PF02565">
    <property type="entry name" value="RecO_C"/>
    <property type="match status" value="1"/>
</dbReference>
<evidence type="ECO:0000256" key="3">
    <source>
        <dbReference type="ARBA" id="ARBA00022763"/>
    </source>
</evidence>
<dbReference type="SUPFAM" id="SSF50249">
    <property type="entry name" value="Nucleic acid-binding proteins"/>
    <property type="match status" value="1"/>
</dbReference>
<organism evidence="9 10">
    <name type="scientific">Paracoccus jeotgali</name>
    <dbReference type="NCBI Taxonomy" id="2065379"/>
    <lineage>
        <taxon>Bacteria</taxon>
        <taxon>Pseudomonadati</taxon>
        <taxon>Pseudomonadota</taxon>
        <taxon>Alphaproteobacteria</taxon>
        <taxon>Rhodobacterales</taxon>
        <taxon>Paracoccaceae</taxon>
        <taxon>Paracoccus</taxon>
    </lineage>
</organism>
<keyword evidence="3 7" id="KW-0227">DNA damage</keyword>
<keyword evidence="5 7" id="KW-0234">DNA repair</keyword>
<dbReference type="Pfam" id="PF11967">
    <property type="entry name" value="RecO_N"/>
    <property type="match status" value="1"/>
</dbReference>
<evidence type="ECO:0000256" key="4">
    <source>
        <dbReference type="ARBA" id="ARBA00023172"/>
    </source>
</evidence>
<evidence type="ECO:0000313" key="10">
    <source>
        <dbReference type="Proteomes" id="UP000234882"/>
    </source>
</evidence>
<dbReference type="HAMAP" id="MF_00201">
    <property type="entry name" value="RecO"/>
    <property type="match status" value="1"/>
</dbReference>
<dbReference type="PANTHER" id="PTHR33991:SF1">
    <property type="entry name" value="DNA REPAIR PROTEIN RECO"/>
    <property type="match status" value="1"/>
</dbReference>
<accession>A0A2K9MFA7</accession>
<dbReference type="RefSeq" id="WP_101499630.1">
    <property type="nucleotide sequence ID" value="NZ_CP025583.1"/>
</dbReference>
<dbReference type="PANTHER" id="PTHR33991">
    <property type="entry name" value="DNA REPAIR PROTEIN RECO"/>
    <property type="match status" value="1"/>
</dbReference>
<name>A0A2K9MFA7_9RHOB</name>
<evidence type="ECO:0000259" key="8">
    <source>
        <dbReference type="Pfam" id="PF11967"/>
    </source>
</evidence>
<dbReference type="InterPro" id="IPR042242">
    <property type="entry name" value="RecO_C"/>
</dbReference>
<dbReference type="NCBIfam" id="TIGR00613">
    <property type="entry name" value="reco"/>
    <property type="match status" value="1"/>
</dbReference>
<feature type="domain" description="DNA replication/recombination mediator RecO N-terminal" evidence="8">
    <location>
        <begin position="1"/>
        <end position="70"/>
    </location>
</feature>
<evidence type="ECO:0000256" key="5">
    <source>
        <dbReference type="ARBA" id="ARBA00023204"/>
    </source>
</evidence>
<keyword evidence="10" id="KW-1185">Reference proteome</keyword>
<dbReference type="KEGG" id="paru:CYR75_08375"/>
<dbReference type="GO" id="GO:0006310">
    <property type="term" value="P:DNA recombination"/>
    <property type="evidence" value="ECO:0007669"/>
    <property type="project" value="UniProtKB-UniRule"/>
</dbReference>
<evidence type="ECO:0000256" key="2">
    <source>
        <dbReference type="ARBA" id="ARBA00021310"/>
    </source>
</evidence>
<dbReference type="SUPFAM" id="SSF57863">
    <property type="entry name" value="ArfGap/RecO-like zinc finger"/>
    <property type="match status" value="1"/>
</dbReference>
<protein>
    <recommendedName>
        <fullName evidence="2 7">DNA repair protein RecO</fullName>
    </recommendedName>
    <alternativeName>
        <fullName evidence="6 7">Recombination protein O</fullName>
    </alternativeName>
</protein>
<reference evidence="10" key="1">
    <citation type="submission" date="2017-12" db="EMBL/GenBank/DDBJ databases">
        <title>Genomic analysis of Paracoccus sp. CBA4604.</title>
        <authorList>
            <person name="Roh S.W."/>
            <person name="Kim J.Y."/>
            <person name="Kim J.S."/>
        </authorList>
    </citation>
    <scope>NUCLEOTIDE SEQUENCE [LARGE SCALE GENOMIC DNA]</scope>
    <source>
        <strain evidence="10">CBA4604</strain>
    </source>
</reference>
<gene>
    <name evidence="7" type="primary">recO</name>
    <name evidence="9" type="ORF">CYR75_08375</name>
</gene>
<proteinExistence type="inferred from homology"/>
<sequence length="238" mass="25468">MEWRGQGTVIAHRPHGENAALVEILSLDQGRVAGLVPGGGGRRKAAMVQPGNRVSALWRARLADQLGTLTLEPGAPRPGLMGDAAALDGINATAALLRFALPERDPHPRLAEASEALWDRMDAGEDWAADYVRWEMVLLDEMGFRLDLTRCAVTGARSGLCYVSPRTGRAVTQDGAGEFAARLLPLPGLLGGPPQAREIPDALAITGHFLRLWLAHGHVGRPLPAARDRLVSRLVRAG</sequence>
<dbReference type="OrthoDB" id="9804792at2"/>
<dbReference type="InterPro" id="IPR003717">
    <property type="entry name" value="RecO"/>
</dbReference>
<evidence type="ECO:0000256" key="6">
    <source>
        <dbReference type="ARBA" id="ARBA00033409"/>
    </source>
</evidence>
<keyword evidence="4 7" id="KW-0233">DNA recombination</keyword>
<comment type="similarity">
    <text evidence="1 7">Belongs to the RecO family.</text>
</comment>
<dbReference type="InterPro" id="IPR012340">
    <property type="entry name" value="NA-bd_OB-fold"/>
</dbReference>
<evidence type="ECO:0000256" key="7">
    <source>
        <dbReference type="HAMAP-Rule" id="MF_00201"/>
    </source>
</evidence>
<dbReference type="Proteomes" id="UP000234882">
    <property type="component" value="Chromosome"/>
</dbReference>
<evidence type="ECO:0000256" key="1">
    <source>
        <dbReference type="ARBA" id="ARBA00007452"/>
    </source>
</evidence>
<dbReference type="GO" id="GO:0006302">
    <property type="term" value="P:double-strand break repair"/>
    <property type="evidence" value="ECO:0007669"/>
    <property type="project" value="TreeGrafter"/>
</dbReference>
<evidence type="ECO:0000313" key="9">
    <source>
        <dbReference type="EMBL" id="AUM74284.1"/>
    </source>
</evidence>